<dbReference type="PANTHER" id="PTHR33988:SF2">
    <property type="entry name" value="ENDORIBONUCLEASE MAZF"/>
    <property type="match status" value="1"/>
</dbReference>
<dbReference type="Pfam" id="PF02452">
    <property type="entry name" value="PemK_toxin"/>
    <property type="match status" value="1"/>
</dbReference>
<dbReference type="PIRSF" id="PIRSF033490">
    <property type="entry name" value="MazF"/>
    <property type="match status" value="1"/>
</dbReference>
<gene>
    <name evidence="4" type="ORF">LRS13_13945</name>
</gene>
<sequence length="113" mass="12100">MIRRGEVWWADLGVPIGSEPGLRRPVVVLSSDRYNASALSTVTVVSLTTTMRLAAMPGNLIVPAEISGLTSDAVVNVTQLASIDRVVFEERVATLPTWVIAQIDDGVRAALDL</sequence>
<protein>
    <recommendedName>
        <fullName evidence="3">mRNA interferase</fullName>
        <ecNumber evidence="3">3.1.-.-</ecNumber>
    </recommendedName>
</protein>
<evidence type="ECO:0000256" key="2">
    <source>
        <dbReference type="ARBA" id="ARBA00022649"/>
    </source>
</evidence>
<keyword evidence="3" id="KW-0255">Endonuclease</keyword>
<accession>A0ABY5PBE7</accession>
<evidence type="ECO:0000256" key="1">
    <source>
        <dbReference type="ARBA" id="ARBA00007521"/>
    </source>
</evidence>
<dbReference type="InterPro" id="IPR011067">
    <property type="entry name" value="Plasmid_toxin/cell-grow_inhib"/>
</dbReference>
<comment type="function">
    <text evidence="3">Toxic component of a type II toxin-antitoxin (TA) system.</text>
</comment>
<proteinExistence type="inferred from homology"/>
<evidence type="ECO:0000313" key="4">
    <source>
        <dbReference type="EMBL" id="UUY01825.1"/>
    </source>
</evidence>
<evidence type="ECO:0000256" key="3">
    <source>
        <dbReference type="PIRNR" id="PIRNR033490"/>
    </source>
</evidence>
<dbReference type="RefSeq" id="WP_353862371.1">
    <property type="nucleotide sequence ID" value="NZ_CP088295.1"/>
</dbReference>
<keyword evidence="2" id="KW-1277">Toxin-antitoxin system</keyword>
<organism evidence="4 5">
    <name type="scientific">Svornostia abyssi</name>
    <dbReference type="NCBI Taxonomy" id="2898438"/>
    <lineage>
        <taxon>Bacteria</taxon>
        <taxon>Bacillati</taxon>
        <taxon>Actinomycetota</taxon>
        <taxon>Thermoleophilia</taxon>
        <taxon>Solirubrobacterales</taxon>
        <taxon>Baekduiaceae</taxon>
        <taxon>Svornostia</taxon>
    </lineage>
</organism>
<keyword evidence="3" id="KW-0378">Hydrolase</keyword>
<dbReference type="InterPro" id="IPR003477">
    <property type="entry name" value="PemK-like"/>
</dbReference>
<comment type="similarity">
    <text evidence="1 3">Belongs to the PemK/MazF family.</text>
</comment>
<dbReference type="PANTHER" id="PTHR33988">
    <property type="entry name" value="ENDORIBONUCLEASE MAZF-RELATED"/>
    <property type="match status" value="1"/>
</dbReference>
<dbReference type="Gene3D" id="2.30.30.110">
    <property type="match status" value="1"/>
</dbReference>
<keyword evidence="5" id="KW-1185">Reference proteome</keyword>
<dbReference type="EC" id="3.1.-.-" evidence="3"/>
<dbReference type="SUPFAM" id="SSF50118">
    <property type="entry name" value="Cell growth inhibitor/plasmid maintenance toxic component"/>
    <property type="match status" value="1"/>
</dbReference>
<dbReference type="EMBL" id="CP088295">
    <property type="protein sequence ID" value="UUY01825.1"/>
    <property type="molecule type" value="Genomic_DNA"/>
</dbReference>
<reference evidence="5" key="1">
    <citation type="submission" date="2021-11" db="EMBL/GenBank/DDBJ databases">
        <title>Cultivation dependent microbiological survey of springs from the worlds oldest radium mine currently devoted to the extraction of radon-saturated water.</title>
        <authorList>
            <person name="Kapinusova G."/>
            <person name="Smrhova T."/>
            <person name="Strejcek M."/>
            <person name="Suman J."/>
            <person name="Jani K."/>
            <person name="Pajer P."/>
            <person name="Uhlik O."/>
        </authorList>
    </citation>
    <scope>NUCLEOTIDE SEQUENCE [LARGE SCALE GENOMIC DNA]</scope>
    <source>
        <strain evidence="5">J379</strain>
    </source>
</reference>
<name>A0ABY5PBE7_9ACTN</name>
<dbReference type="Proteomes" id="UP001058860">
    <property type="component" value="Chromosome"/>
</dbReference>
<evidence type="ECO:0000313" key="5">
    <source>
        <dbReference type="Proteomes" id="UP001058860"/>
    </source>
</evidence>
<keyword evidence="3" id="KW-0540">Nuclease</keyword>